<sequence>MNEQEVLTALNPIFQDMFDDDDIELTPDTTAKDIEGWDSLAHVSLIVAAEQRFGVKFRTAELDSLHNVGHFAQLISKKLNG</sequence>
<dbReference type="InterPro" id="IPR009081">
    <property type="entry name" value="PP-bd_ACP"/>
</dbReference>
<accession>A0A0F9VCU2</accession>
<dbReference type="EMBL" id="LAZR01000057">
    <property type="protein sequence ID" value="KKN97582.1"/>
    <property type="molecule type" value="Genomic_DNA"/>
</dbReference>
<gene>
    <name evidence="2" type="ORF">LCGC14_0157010</name>
</gene>
<dbReference type="PROSITE" id="PS50075">
    <property type="entry name" value="CARRIER"/>
    <property type="match status" value="1"/>
</dbReference>
<dbReference type="Gene3D" id="1.10.1200.10">
    <property type="entry name" value="ACP-like"/>
    <property type="match status" value="1"/>
</dbReference>
<dbReference type="Pfam" id="PF00550">
    <property type="entry name" value="PP-binding"/>
    <property type="match status" value="1"/>
</dbReference>
<organism evidence="2">
    <name type="scientific">marine sediment metagenome</name>
    <dbReference type="NCBI Taxonomy" id="412755"/>
    <lineage>
        <taxon>unclassified sequences</taxon>
        <taxon>metagenomes</taxon>
        <taxon>ecological metagenomes</taxon>
    </lineage>
</organism>
<evidence type="ECO:0000313" key="2">
    <source>
        <dbReference type="EMBL" id="KKN97582.1"/>
    </source>
</evidence>
<evidence type="ECO:0000259" key="1">
    <source>
        <dbReference type="PROSITE" id="PS50075"/>
    </source>
</evidence>
<dbReference type="SUPFAM" id="SSF47336">
    <property type="entry name" value="ACP-like"/>
    <property type="match status" value="1"/>
</dbReference>
<dbReference type="AlphaFoldDB" id="A0A0F9VCU2"/>
<protein>
    <recommendedName>
        <fullName evidence="1">Carrier domain-containing protein</fullName>
    </recommendedName>
</protein>
<comment type="caution">
    <text evidence="2">The sequence shown here is derived from an EMBL/GenBank/DDBJ whole genome shotgun (WGS) entry which is preliminary data.</text>
</comment>
<name>A0A0F9VCU2_9ZZZZ</name>
<proteinExistence type="predicted"/>
<reference evidence="2" key="1">
    <citation type="journal article" date="2015" name="Nature">
        <title>Complex archaea that bridge the gap between prokaryotes and eukaryotes.</title>
        <authorList>
            <person name="Spang A."/>
            <person name="Saw J.H."/>
            <person name="Jorgensen S.L."/>
            <person name="Zaremba-Niedzwiedzka K."/>
            <person name="Martijn J."/>
            <person name="Lind A.E."/>
            <person name="van Eijk R."/>
            <person name="Schleper C."/>
            <person name="Guy L."/>
            <person name="Ettema T.J."/>
        </authorList>
    </citation>
    <scope>NUCLEOTIDE SEQUENCE</scope>
</reference>
<dbReference type="InterPro" id="IPR036736">
    <property type="entry name" value="ACP-like_sf"/>
</dbReference>
<feature type="domain" description="Carrier" evidence="1">
    <location>
        <begin position="1"/>
        <end position="79"/>
    </location>
</feature>